<dbReference type="PANTHER" id="PTHR43311">
    <property type="entry name" value="GLUTAMATE--TRNA LIGASE"/>
    <property type="match status" value="1"/>
</dbReference>
<dbReference type="VEuPathDB" id="FungiDB:CLCR_02829"/>
<dbReference type="GO" id="GO:0005524">
    <property type="term" value="F:ATP binding"/>
    <property type="evidence" value="ECO:0007669"/>
    <property type="project" value="UniProtKB-KW"/>
</dbReference>
<comment type="subcellular location">
    <subcellularLocation>
        <location evidence="1">Mitochondrion</location>
    </subcellularLocation>
</comment>
<dbReference type="OrthoDB" id="428822at2759"/>
<dbReference type="Pfam" id="PF19269">
    <property type="entry name" value="Anticodon_2"/>
    <property type="match status" value="1"/>
</dbReference>
<protein>
    <recommendedName>
        <fullName evidence="10">Glutamate--tRNA ligase, mitochondrial</fullName>
        <ecNumber evidence="3">6.1.1.17</ecNumber>
    </recommendedName>
    <alternativeName>
        <fullName evidence="9">Glutamyl-tRNA synthetase</fullName>
    </alternativeName>
</protein>
<keyword evidence="6 11" id="KW-0067">ATP-binding</keyword>
<evidence type="ECO:0000256" key="10">
    <source>
        <dbReference type="ARBA" id="ARBA00072917"/>
    </source>
</evidence>
<comment type="caution">
    <text evidence="15">The sequence shown here is derived from an EMBL/GenBank/DDBJ whole genome shotgun (WGS) entry which is preliminary data.</text>
</comment>
<evidence type="ECO:0000256" key="1">
    <source>
        <dbReference type="ARBA" id="ARBA00004173"/>
    </source>
</evidence>
<evidence type="ECO:0000256" key="4">
    <source>
        <dbReference type="ARBA" id="ARBA00022598"/>
    </source>
</evidence>
<dbReference type="PRINTS" id="PR00987">
    <property type="entry name" value="TRNASYNTHGLU"/>
</dbReference>
<dbReference type="InterPro" id="IPR020751">
    <property type="entry name" value="aa-tRNA-synth_I_codon-bd_sub2"/>
</dbReference>
<dbReference type="PANTHER" id="PTHR43311:SF2">
    <property type="entry name" value="GLUTAMATE--TRNA LIGASE, MITOCHONDRIAL-RELATED"/>
    <property type="match status" value="1"/>
</dbReference>
<dbReference type="HAMAP" id="MF_00022">
    <property type="entry name" value="Glu_tRNA_synth_type1"/>
    <property type="match status" value="1"/>
</dbReference>
<keyword evidence="5 11" id="KW-0547">Nucleotide-binding</keyword>
<evidence type="ECO:0000259" key="14">
    <source>
        <dbReference type="Pfam" id="PF19269"/>
    </source>
</evidence>
<dbReference type="GO" id="GO:0005739">
    <property type="term" value="C:mitochondrion"/>
    <property type="evidence" value="ECO:0007669"/>
    <property type="project" value="UniProtKB-SubCell"/>
</dbReference>
<evidence type="ECO:0000313" key="15">
    <source>
        <dbReference type="EMBL" id="OCT55047.1"/>
    </source>
</evidence>
<dbReference type="STRING" id="86049.A0A1C1D2N7"/>
<dbReference type="GO" id="GO:0006424">
    <property type="term" value="P:glutamyl-tRNA aminoacylation"/>
    <property type="evidence" value="ECO:0007669"/>
    <property type="project" value="InterPro"/>
</dbReference>
<evidence type="ECO:0000256" key="12">
    <source>
        <dbReference type="SAM" id="MobiDB-lite"/>
    </source>
</evidence>
<evidence type="ECO:0000256" key="7">
    <source>
        <dbReference type="ARBA" id="ARBA00022917"/>
    </source>
</evidence>
<sequence length="639" mass="71562">MRTTSVPPTTAWVCNSCRVRARARARQAAPKRLRLFSVSTHRSTTGSSSSTPPEHTPRRGKLPSTPARTRFAPSPTGSLHLGSIRTALFNYLLARATNGQFLLRIEDTDAKRTIPGAEEQLFKDLRWAGLQWDEGPQVGGPYGPYRQSERRSVYTKHIQVLLDSGQAYRCFCTADRLDDLNRRRHEKGLSLGYDRKCHHSISPAEAEEKAHRGETHVIRFLSPAEWPRYNDLVYGKAQGHGAEKTKKLLVDEPVYEDVILMKSDGFPTYHWANVCDDHEMHITHVVRGSEWMASTPLHVALYNSLRWTPPSYAHVPLLVDQNKQKLSKRNFDSDITSFRNKGIFPEALVNFAALLGWSHTQKKDVMDLAQLEGLFDLKITKGNTIVSLDKLNFLQEQHARRRIAAGGSPLEQMIRDVAVAVLDKYGAGPVMQLLAPDSDSDPGPDPGPPKRTLRDLIGQLLQIESLHYRSPAQFADQCALFFEPVRRPVELDVGDAGLLHPLRVAASTLTLIPASSWNKQVLHPHLRALEASPPPPTTETTVTVTVTATAAAAAAAKTWKRELYHYLRWAVLGGRQGPGLAESLEILGRDTCIRRIQDANARARHLETIKTRPVLQAEGWRGDAEGKRRIEKNWRAYSL</sequence>
<comment type="similarity">
    <text evidence="2">Belongs to the class-I aminoacyl-tRNA synthetase family. Glutamate--tRNA ligase type 1 subfamily.</text>
</comment>
<evidence type="ECO:0000256" key="3">
    <source>
        <dbReference type="ARBA" id="ARBA00012835"/>
    </source>
</evidence>
<evidence type="ECO:0000256" key="6">
    <source>
        <dbReference type="ARBA" id="ARBA00022840"/>
    </source>
</evidence>
<evidence type="ECO:0000256" key="2">
    <source>
        <dbReference type="ARBA" id="ARBA00007894"/>
    </source>
</evidence>
<reference evidence="16" key="1">
    <citation type="submission" date="2015-07" db="EMBL/GenBank/DDBJ databases">
        <authorList>
            <person name="Teixeira M.M."/>
            <person name="Souza R.C."/>
            <person name="Almeida L.G."/>
            <person name="Vicente V.A."/>
            <person name="de Hoog S."/>
            <person name="Bocca A.L."/>
            <person name="de Almeida S.R."/>
            <person name="Vasconcelos A.T."/>
            <person name="Felipe M.S."/>
        </authorList>
    </citation>
    <scope>NUCLEOTIDE SEQUENCE [LARGE SCALE GENOMIC DNA]</scope>
    <source>
        <strain evidence="16">KSF</strain>
    </source>
</reference>
<dbReference type="InterPro" id="IPR004527">
    <property type="entry name" value="Glu-tRNA-ligase_bac/mito"/>
</dbReference>
<feature type="compositionally biased region" description="Low complexity" evidence="12">
    <location>
        <begin position="37"/>
        <end position="53"/>
    </location>
</feature>
<evidence type="ECO:0000256" key="8">
    <source>
        <dbReference type="ARBA" id="ARBA00023146"/>
    </source>
</evidence>
<dbReference type="eggNOG" id="KOG1149">
    <property type="taxonomic scope" value="Eukaryota"/>
</dbReference>
<evidence type="ECO:0000256" key="5">
    <source>
        <dbReference type="ARBA" id="ARBA00022741"/>
    </source>
</evidence>
<dbReference type="Pfam" id="PF00749">
    <property type="entry name" value="tRNA-synt_1c"/>
    <property type="match status" value="1"/>
</dbReference>
<keyword evidence="8 11" id="KW-0030">Aminoacyl-tRNA synthetase</keyword>
<dbReference type="Gene3D" id="1.10.10.350">
    <property type="match status" value="1"/>
</dbReference>
<dbReference type="InterPro" id="IPR049940">
    <property type="entry name" value="GluQ/Sye"/>
</dbReference>
<dbReference type="GO" id="GO:0008270">
    <property type="term" value="F:zinc ion binding"/>
    <property type="evidence" value="ECO:0007669"/>
    <property type="project" value="InterPro"/>
</dbReference>
<dbReference type="InterPro" id="IPR008925">
    <property type="entry name" value="aa_tRNA-synth_I_cd-bd_sf"/>
</dbReference>
<organism evidence="15 16">
    <name type="scientific">Cladophialophora carrionii</name>
    <dbReference type="NCBI Taxonomy" id="86049"/>
    <lineage>
        <taxon>Eukaryota</taxon>
        <taxon>Fungi</taxon>
        <taxon>Dikarya</taxon>
        <taxon>Ascomycota</taxon>
        <taxon>Pezizomycotina</taxon>
        <taxon>Eurotiomycetes</taxon>
        <taxon>Chaetothyriomycetidae</taxon>
        <taxon>Chaetothyriales</taxon>
        <taxon>Herpotrichiellaceae</taxon>
        <taxon>Cladophialophora</taxon>
    </lineage>
</organism>
<dbReference type="VEuPathDB" id="FungiDB:G647_05140"/>
<dbReference type="EMBL" id="LGRB01000003">
    <property type="protein sequence ID" value="OCT55047.1"/>
    <property type="molecule type" value="Genomic_DNA"/>
</dbReference>
<dbReference type="NCBIfam" id="TIGR00464">
    <property type="entry name" value="gltX_bact"/>
    <property type="match status" value="1"/>
</dbReference>
<dbReference type="InterPro" id="IPR033910">
    <property type="entry name" value="GluRS_core"/>
</dbReference>
<feature type="domain" description="Aminoacyl-tRNA synthetase class I anticodon-binding" evidence="14">
    <location>
        <begin position="547"/>
        <end position="599"/>
    </location>
</feature>
<dbReference type="SUPFAM" id="SSF48163">
    <property type="entry name" value="An anticodon-binding domain of class I aminoacyl-tRNA synthetases"/>
    <property type="match status" value="1"/>
</dbReference>
<dbReference type="InterPro" id="IPR045462">
    <property type="entry name" value="aa-tRNA-synth_I_cd-bd"/>
</dbReference>
<dbReference type="InterPro" id="IPR020058">
    <property type="entry name" value="Glu/Gln-tRNA-synth_Ib_cat-dom"/>
</dbReference>
<name>A0A1C1D2N7_9EURO</name>
<dbReference type="CDD" id="cd00808">
    <property type="entry name" value="GluRS_core"/>
    <property type="match status" value="1"/>
</dbReference>
<dbReference type="GO" id="GO:0004818">
    <property type="term" value="F:glutamate-tRNA ligase activity"/>
    <property type="evidence" value="ECO:0007669"/>
    <property type="project" value="UniProtKB-EC"/>
</dbReference>
<accession>A0A1C1D2N7</accession>
<proteinExistence type="inferred from homology"/>
<dbReference type="InterPro" id="IPR014729">
    <property type="entry name" value="Rossmann-like_a/b/a_fold"/>
</dbReference>
<dbReference type="Gene3D" id="3.40.50.620">
    <property type="entry name" value="HUPs"/>
    <property type="match status" value="1"/>
</dbReference>
<evidence type="ECO:0000256" key="11">
    <source>
        <dbReference type="RuleBase" id="RU363037"/>
    </source>
</evidence>
<keyword evidence="7 11" id="KW-0648">Protein biosynthesis</keyword>
<keyword evidence="16" id="KW-1185">Reference proteome</keyword>
<dbReference type="InterPro" id="IPR000924">
    <property type="entry name" value="Glu/Gln-tRNA-synth"/>
</dbReference>
<evidence type="ECO:0000313" key="16">
    <source>
        <dbReference type="Proteomes" id="UP000094526"/>
    </source>
</evidence>
<dbReference type="SUPFAM" id="SSF52374">
    <property type="entry name" value="Nucleotidylyl transferase"/>
    <property type="match status" value="1"/>
</dbReference>
<dbReference type="FunFam" id="3.40.50.620:FF:000045">
    <property type="entry name" value="Glutamate--tRNA ligase, mitochondrial"/>
    <property type="match status" value="1"/>
</dbReference>
<dbReference type="EC" id="6.1.1.17" evidence="3"/>
<feature type="region of interest" description="Disordered" evidence="12">
    <location>
        <begin position="34"/>
        <end position="76"/>
    </location>
</feature>
<keyword evidence="4 11" id="KW-0436">Ligase</keyword>
<dbReference type="Proteomes" id="UP000094526">
    <property type="component" value="Unassembled WGS sequence"/>
</dbReference>
<feature type="domain" description="Glutamyl/glutaminyl-tRNA synthetase class Ib catalytic" evidence="13">
    <location>
        <begin position="68"/>
        <end position="389"/>
    </location>
</feature>
<gene>
    <name evidence="15" type="primary">gltX</name>
    <name evidence="15" type="ORF">CLCR_02829</name>
</gene>
<dbReference type="AlphaFoldDB" id="A0A1C1D2N7"/>
<dbReference type="GO" id="GO:0000049">
    <property type="term" value="F:tRNA binding"/>
    <property type="evidence" value="ECO:0007669"/>
    <property type="project" value="InterPro"/>
</dbReference>
<evidence type="ECO:0000256" key="9">
    <source>
        <dbReference type="ARBA" id="ARBA00030865"/>
    </source>
</evidence>
<evidence type="ECO:0000259" key="13">
    <source>
        <dbReference type="Pfam" id="PF00749"/>
    </source>
</evidence>